<evidence type="ECO:0000256" key="6">
    <source>
        <dbReference type="ARBA" id="ARBA00023040"/>
    </source>
</evidence>
<dbReference type="PRINTS" id="PR00237">
    <property type="entry name" value="GPCRRHODOPSN"/>
</dbReference>
<keyword evidence="8 10" id="KW-0675">Receptor</keyword>
<gene>
    <name evidence="13" type="primary">Or51i2</name>
    <name evidence="13" type="ORF">MENNOV_R11359</name>
</gene>
<keyword evidence="7 11" id="KW-0472">Membrane</keyword>
<evidence type="ECO:0000256" key="8">
    <source>
        <dbReference type="ARBA" id="ARBA00023170"/>
    </source>
</evidence>
<dbReference type="Gene3D" id="1.20.1070.10">
    <property type="entry name" value="Rhodopsin 7-helix transmembrane proteins"/>
    <property type="match status" value="1"/>
</dbReference>
<evidence type="ECO:0000256" key="7">
    <source>
        <dbReference type="ARBA" id="ARBA00023136"/>
    </source>
</evidence>
<evidence type="ECO:0000313" key="14">
    <source>
        <dbReference type="Proteomes" id="UP000521578"/>
    </source>
</evidence>
<dbReference type="PANTHER" id="PTHR26450">
    <property type="entry name" value="OLFACTORY RECEPTOR 56B1-RELATED"/>
    <property type="match status" value="1"/>
</dbReference>
<keyword evidence="14" id="KW-1185">Reference proteome</keyword>
<keyword evidence="9 10" id="KW-0807">Transducer</keyword>
<keyword evidence="5 11" id="KW-1133">Transmembrane helix</keyword>
<keyword evidence="3 10" id="KW-0812">Transmembrane</keyword>
<evidence type="ECO:0000259" key="12">
    <source>
        <dbReference type="PROSITE" id="PS50262"/>
    </source>
</evidence>
<feature type="transmembrane region" description="Helical" evidence="11">
    <location>
        <begin position="27"/>
        <end position="50"/>
    </location>
</feature>
<sequence>SSNRTGSGPLTFTLTGIPGVPVSSSWLALPLCCLYLLMLLGNCCLLWTIRTEQVLHSPMYQFLSMLALADLGLSLCTLPTVLAVFCFSAPSLPFQACLAQMYFIHTFSAIESGVLVAMAFDRFVAICHPLRYGSVLSGSLVARAGLLIVLRGLCVVLPVAVLMGRMPCCRSRVLSHSFCLHQDMLRLMCGDTQPSSWYGLSAVILTKGLDSLAVLLSYVLIVRAILGIVSREARAKAFSTCICHLCAVLVFYVPLISLSVTQRFGKHLPPLTHTLLADAYLLVPPVLNPLVYSWKTKQIRRRILILLCRRG</sequence>
<dbReference type="InterPro" id="IPR017452">
    <property type="entry name" value="GPCR_Rhodpsn_7TM"/>
</dbReference>
<keyword evidence="4 11" id="KW-0552">Olfaction</keyword>
<organism evidence="13">
    <name type="scientific">Menura novaehollandiae</name>
    <name type="common">superb lyrebird</name>
    <dbReference type="NCBI Taxonomy" id="47692"/>
    <lineage>
        <taxon>Eukaryota</taxon>
        <taxon>Metazoa</taxon>
        <taxon>Chordata</taxon>
        <taxon>Craniata</taxon>
        <taxon>Vertebrata</taxon>
        <taxon>Euteleostomi</taxon>
        <taxon>Archelosauria</taxon>
        <taxon>Archosauria</taxon>
        <taxon>Dinosauria</taxon>
        <taxon>Saurischia</taxon>
        <taxon>Theropoda</taxon>
        <taxon>Coelurosauria</taxon>
        <taxon>Aves</taxon>
        <taxon>Neognathae</taxon>
        <taxon>Neoaves</taxon>
        <taxon>Telluraves</taxon>
        <taxon>Australaves</taxon>
        <taxon>Passeriformes</taxon>
        <taxon>Menuridae</taxon>
        <taxon>Menura</taxon>
    </lineage>
</organism>
<accession>A0AA97NBB2</accession>
<evidence type="ECO:0000256" key="2">
    <source>
        <dbReference type="ARBA" id="ARBA00022606"/>
    </source>
</evidence>
<dbReference type="PROSITE" id="PS50262">
    <property type="entry name" value="G_PROTEIN_RECEP_F1_2"/>
    <property type="match status" value="1"/>
</dbReference>
<feature type="non-terminal residue" evidence="13">
    <location>
        <position position="311"/>
    </location>
</feature>
<comment type="subcellular location">
    <subcellularLocation>
        <location evidence="11">Cell membrane</location>
        <topology evidence="11">Multi-pass membrane protein</topology>
    </subcellularLocation>
    <subcellularLocation>
        <location evidence="1">Membrane</location>
        <topology evidence="1">Multi-pass membrane protein</topology>
    </subcellularLocation>
</comment>
<dbReference type="PANTHER" id="PTHR26450:SF30">
    <property type="entry name" value="OLFACTORY RECEPTOR 572"/>
    <property type="match status" value="1"/>
</dbReference>
<feature type="transmembrane region" description="Helical" evidence="11">
    <location>
        <begin position="275"/>
        <end position="294"/>
    </location>
</feature>
<dbReference type="SUPFAM" id="SSF81321">
    <property type="entry name" value="Family A G protein-coupled receptor-like"/>
    <property type="match status" value="1"/>
</dbReference>
<feature type="domain" description="G-protein coupled receptors family 1 profile" evidence="12">
    <location>
        <begin position="41"/>
        <end position="292"/>
    </location>
</feature>
<dbReference type="FunFam" id="1.20.1070.10:FF:000002">
    <property type="entry name" value="Olfactory receptor"/>
    <property type="match status" value="1"/>
</dbReference>
<proteinExistence type="inferred from homology"/>
<evidence type="ECO:0000256" key="9">
    <source>
        <dbReference type="ARBA" id="ARBA00023224"/>
    </source>
</evidence>
<dbReference type="GO" id="GO:0004930">
    <property type="term" value="F:G protein-coupled receptor activity"/>
    <property type="evidence" value="ECO:0007669"/>
    <property type="project" value="UniProtKB-KW"/>
</dbReference>
<feature type="transmembrane region" description="Helical" evidence="11">
    <location>
        <begin position="140"/>
        <end position="163"/>
    </location>
</feature>
<dbReference type="Proteomes" id="UP000521578">
    <property type="component" value="Unassembled WGS sequence"/>
</dbReference>
<dbReference type="CDD" id="cd15222">
    <property type="entry name" value="7tmA_OR51-like"/>
    <property type="match status" value="1"/>
</dbReference>
<comment type="similarity">
    <text evidence="10">Belongs to the G-protein coupled receptor 1 family.</text>
</comment>
<feature type="transmembrane region" description="Helical" evidence="11">
    <location>
        <begin position="197"/>
        <end position="225"/>
    </location>
</feature>
<dbReference type="PROSITE" id="PS00237">
    <property type="entry name" value="G_PROTEIN_RECEP_F1_1"/>
    <property type="match status" value="1"/>
</dbReference>
<dbReference type="Pfam" id="PF13853">
    <property type="entry name" value="7tm_4"/>
    <property type="match status" value="1"/>
</dbReference>
<dbReference type="GO" id="GO:0005886">
    <property type="term" value="C:plasma membrane"/>
    <property type="evidence" value="ECO:0007669"/>
    <property type="project" value="UniProtKB-SubCell"/>
</dbReference>
<reference evidence="13" key="1">
    <citation type="submission" date="2022-12" db="EMBL/GenBank/DDBJ databases">
        <title>Bird 10,000 Genomes (B10K) Project - Family phase.</title>
        <authorList>
            <person name="Zhang G."/>
        </authorList>
    </citation>
    <scope>NUCLEOTIDE SEQUENCE</scope>
    <source>
        <strain evidence="13">B10K-CU-030-46</strain>
        <tissue evidence="13">Muscle</tissue>
    </source>
</reference>
<dbReference type="AlphaFoldDB" id="A0AA97NBB2"/>
<dbReference type="GO" id="GO:0004984">
    <property type="term" value="F:olfactory receptor activity"/>
    <property type="evidence" value="ECO:0007669"/>
    <property type="project" value="InterPro"/>
</dbReference>
<dbReference type="InterPro" id="IPR000725">
    <property type="entry name" value="Olfact_rcpt"/>
</dbReference>
<evidence type="ECO:0000256" key="1">
    <source>
        <dbReference type="ARBA" id="ARBA00004141"/>
    </source>
</evidence>
<dbReference type="EMBL" id="VWPS01000587">
    <property type="protein sequence ID" value="NXE98255.1"/>
    <property type="molecule type" value="Genomic_DNA"/>
</dbReference>
<comment type="caution">
    <text evidence="13">The sequence shown here is derived from an EMBL/GenBank/DDBJ whole genome shotgun (WGS) entry which is preliminary data.</text>
</comment>
<evidence type="ECO:0000256" key="10">
    <source>
        <dbReference type="RuleBase" id="RU000688"/>
    </source>
</evidence>
<keyword evidence="11" id="KW-1003">Cell membrane</keyword>
<evidence type="ECO:0000256" key="4">
    <source>
        <dbReference type="ARBA" id="ARBA00022725"/>
    </source>
</evidence>
<dbReference type="GO" id="GO:0071396">
    <property type="term" value="P:cellular response to lipid"/>
    <property type="evidence" value="ECO:0007669"/>
    <property type="project" value="UniProtKB-ARBA"/>
</dbReference>
<evidence type="ECO:0000256" key="5">
    <source>
        <dbReference type="ARBA" id="ARBA00022989"/>
    </source>
</evidence>
<feature type="transmembrane region" description="Helical" evidence="11">
    <location>
        <begin position="102"/>
        <end position="120"/>
    </location>
</feature>
<feature type="transmembrane region" description="Helical" evidence="11">
    <location>
        <begin position="237"/>
        <end position="255"/>
    </location>
</feature>
<evidence type="ECO:0000256" key="11">
    <source>
        <dbReference type="RuleBase" id="RU363047"/>
    </source>
</evidence>
<keyword evidence="6 10" id="KW-0297">G-protein coupled receptor</keyword>
<name>A0AA97NBB2_9PASS</name>
<evidence type="ECO:0000313" key="13">
    <source>
        <dbReference type="EMBL" id="NXE98255.1"/>
    </source>
</evidence>
<dbReference type="InterPro" id="IPR000276">
    <property type="entry name" value="GPCR_Rhodpsn"/>
</dbReference>
<dbReference type="PRINTS" id="PR00245">
    <property type="entry name" value="OLFACTORYR"/>
</dbReference>
<evidence type="ECO:0000256" key="3">
    <source>
        <dbReference type="ARBA" id="ARBA00022692"/>
    </source>
</evidence>
<feature type="transmembrane region" description="Helical" evidence="11">
    <location>
        <begin position="62"/>
        <end position="90"/>
    </location>
</feature>
<protein>
    <recommendedName>
        <fullName evidence="11">Olfactory receptor</fullName>
    </recommendedName>
</protein>
<dbReference type="InterPro" id="IPR050402">
    <property type="entry name" value="OR51/52/56-like"/>
</dbReference>
<feature type="non-terminal residue" evidence="13">
    <location>
        <position position="1"/>
    </location>
</feature>
<keyword evidence="2 11" id="KW-0716">Sensory transduction</keyword>